<sequence length="125" mass="13647">MNLGPEILVLAISDTLSSPRAAPLVIAAVVAAGEARGPCSWRFVVRRFEPHLDGPRRALKRIETRSLSWENAIEAQVYLDGGIQATTAHRPGGYPWSRTSTWGNDRSAGFVGLGKWCGYLRTRVG</sequence>
<evidence type="ECO:0000313" key="1">
    <source>
        <dbReference type="EMBL" id="GIF56704.1"/>
    </source>
</evidence>
<comment type="caution">
    <text evidence="1">The sequence shown here is derived from an EMBL/GenBank/DDBJ whole genome shotgun (WGS) entry which is preliminary data.</text>
</comment>
<reference evidence="1 2" key="1">
    <citation type="submission" date="2021-01" db="EMBL/GenBank/DDBJ databases">
        <title>Whole genome shotgun sequence of Asanoa iriomotensis NBRC 100142.</title>
        <authorList>
            <person name="Komaki H."/>
            <person name="Tamura T."/>
        </authorList>
    </citation>
    <scope>NUCLEOTIDE SEQUENCE [LARGE SCALE GENOMIC DNA]</scope>
    <source>
        <strain evidence="1 2">NBRC 100142</strain>
    </source>
</reference>
<accession>A0ABQ4C1Q1</accession>
<proteinExistence type="predicted"/>
<gene>
    <name evidence="1" type="ORF">Air01nite_27990</name>
</gene>
<dbReference type="Proteomes" id="UP000624325">
    <property type="component" value="Unassembled WGS sequence"/>
</dbReference>
<name>A0ABQ4C1Q1_9ACTN</name>
<protein>
    <submittedName>
        <fullName evidence="1">Uncharacterized protein</fullName>
    </submittedName>
</protein>
<evidence type="ECO:0000313" key="2">
    <source>
        <dbReference type="Proteomes" id="UP000624325"/>
    </source>
</evidence>
<dbReference type="EMBL" id="BONC01000016">
    <property type="protein sequence ID" value="GIF56704.1"/>
    <property type="molecule type" value="Genomic_DNA"/>
</dbReference>
<organism evidence="1 2">
    <name type="scientific">Asanoa iriomotensis</name>
    <dbReference type="NCBI Taxonomy" id="234613"/>
    <lineage>
        <taxon>Bacteria</taxon>
        <taxon>Bacillati</taxon>
        <taxon>Actinomycetota</taxon>
        <taxon>Actinomycetes</taxon>
        <taxon>Micromonosporales</taxon>
        <taxon>Micromonosporaceae</taxon>
        <taxon>Asanoa</taxon>
    </lineage>
</organism>
<keyword evidence="2" id="KW-1185">Reference proteome</keyword>